<feature type="compositionally biased region" description="Basic and acidic residues" evidence="1">
    <location>
        <begin position="141"/>
        <end position="156"/>
    </location>
</feature>
<organism evidence="2 3">
    <name type="scientific">Crenichthys baileyi</name>
    <name type="common">White River springfish</name>
    <dbReference type="NCBI Taxonomy" id="28760"/>
    <lineage>
        <taxon>Eukaryota</taxon>
        <taxon>Metazoa</taxon>
        <taxon>Chordata</taxon>
        <taxon>Craniata</taxon>
        <taxon>Vertebrata</taxon>
        <taxon>Euteleostomi</taxon>
        <taxon>Actinopterygii</taxon>
        <taxon>Neopterygii</taxon>
        <taxon>Teleostei</taxon>
        <taxon>Neoteleostei</taxon>
        <taxon>Acanthomorphata</taxon>
        <taxon>Ovalentaria</taxon>
        <taxon>Atherinomorphae</taxon>
        <taxon>Cyprinodontiformes</taxon>
        <taxon>Goodeidae</taxon>
        <taxon>Crenichthys</taxon>
    </lineage>
</organism>
<name>A0AAV9RNT0_9TELE</name>
<gene>
    <name evidence="2" type="ORF">CRENBAI_002825</name>
</gene>
<evidence type="ECO:0000313" key="3">
    <source>
        <dbReference type="Proteomes" id="UP001311232"/>
    </source>
</evidence>
<protein>
    <submittedName>
        <fullName evidence="2">Uncharacterized protein</fullName>
    </submittedName>
</protein>
<dbReference type="EMBL" id="JAHHUM010001553">
    <property type="protein sequence ID" value="KAK5610592.1"/>
    <property type="molecule type" value="Genomic_DNA"/>
</dbReference>
<proteinExistence type="predicted"/>
<feature type="region of interest" description="Disordered" evidence="1">
    <location>
        <begin position="1"/>
        <end position="41"/>
    </location>
</feature>
<accession>A0AAV9RNT0</accession>
<feature type="compositionally biased region" description="Polar residues" evidence="1">
    <location>
        <begin position="1"/>
        <end position="10"/>
    </location>
</feature>
<evidence type="ECO:0000256" key="1">
    <source>
        <dbReference type="SAM" id="MobiDB-lite"/>
    </source>
</evidence>
<dbReference type="AlphaFoldDB" id="A0AAV9RNT0"/>
<evidence type="ECO:0000313" key="2">
    <source>
        <dbReference type="EMBL" id="KAK5610592.1"/>
    </source>
</evidence>
<dbReference type="Proteomes" id="UP001311232">
    <property type="component" value="Unassembled WGS sequence"/>
</dbReference>
<feature type="region of interest" description="Disordered" evidence="1">
    <location>
        <begin position="134"/>
        <end position="156"/>
    </location>
</feature>
<feature type="compositionally biased region" description="Basic residues" evidence="1">
    <location>
        <begin position="20"/>
        <end position="29"/>
    </location>
</feature>
<comment type="caution">
    <text evidence="2">The sequence shown here is derived from an EMBL/GenBank/DDBJ whole genome shotgun (WGS) entry which is preliminary data.</text>
</comment>
<reference evidence="2 3" key="1">
    <citation type="submission" date="2021-06" db="EMBL/GenBank/DDBJ databases">
        <authorList>
            <person name="Palmer J.M."/>
        </authorList>
    </citation>
    <scope>NUCLEOTIDE SEQUENCE [LARGE SCALE GENOMIC DNA]</scope>
    <source>
        <strain evidence="2 3">MEX-2019</strain>
        <tissue evidence="2">Muscle</tissue>
    </source>
</reference>
<sequence>MSSWRASHSPANVGLPLRTWPKHQHKQHPTKTGIPLPGPSPWCHQRSPAYLHTPSHHQTGIDAMVEARGPHPARKHSPPSVVFSHHHPNPKALIVSSVLKMRFRAGPNIVGGALHGAPPMTTRPIVPLLSHQCSQQPSAIKARDAPEIPKDTTRVA</sequence>
<keyword evidence="3" id="KW-1185">Reference proteome</keyword>